<evidence type="ECO:0000256" key="6">
    <source>
        <dbReference type="SAM" id="MobiDB-lite"/>
    </source>
</evidence>
<dbReference type="RefSeq" id="WP_166987700.1">
    <property type="nucleotide sequence ID" value="NZ_CP061169.1"/>
</dbReference>
<proteinExistence type="inferred from homology"/>
<feature type="binding site" evidence="5">
    <location>
        <position position="15"/>
    </location>
    <ligand>
        <name>S-adenosyl-L-methionine</name>
        <dbReference type="ChEBI" id="CHEBI:59789"/>
    </ligand>
</feature>
<evidence type="ECO:0000256" key="3">
    <source>
        <dbReference type="ARBA" id="ARBA00022691"/>
    </source>
</evidence>
<dbReference type="CDD" id="cd02440">
    <property type="entry name" value="AdoMet_MTases"/>
    <property type="match status" value="1"/>
</dbReference>
<evidence type="ECO:0000259" key="7">
    <source>
        <dbReference type="SMART" id="SM00650"/>
    </source>
</evidence>
<evidence type="ECO:0000313" key="9">
    <source>
        <dbReference type="Proteomes" id="UP000662814"/>
    </source>
</evidence>
<keyword evidence="2 5" id="KW-0808">Transferase</keyword>
<feature type="binding site" evidence="5">
    <location>
        <position position="101"/>
    </location>
    <ligand>
        <name>S-adenosyl-L-methionine</name>
        <dbReference type="ChEBI" id="CHEBI:59789"/>
    </ligand>
</feature>
<dbReference type="Gene3D" id="1.10.8.100">
    <property type="entry name" value="Ribosomal RNA adenine dimethylase-like, domain 2"/>
    <property type="match status" value="1"/>
</dbReference>
<dbReference type="PANTHER" id="PTHR11727">
    <property type="entry name" value="DIMETHYLADENOSINE TRANSFERASE"/>
    <property type="match status" value="1"/>
</dbReference>
<keyword evidence="1 5" id="KW-0489">Methyltransferase</keyword>
<evidence type="ECO:0000256" key="5">
    <source>
        <dbReference type="PROSITE-ProRule" id="PRU01026"/>
    </source>
</evidence>
<dbReference type="InterPro" id="IPR001737">
    <property type="entry name" value="KsgA/Erm"/>
</dbReference>
<name>A0ABX6YHE3_9MICO</name>
<evidence type="ECO:0000313" key="8">
    <source>
        <dbReference type="EMBL" id="QPZ38014.1"/>
    </source>
</evidence>
<sequence length="279" mass="30665">MPRTSSIGRHENGQNFLVNTAVIDRIIAQVAATDGPILEIGPGGGALTAPLTRLNRPITAVEVDSHRARALVRRLGGGARIIERDYLRYQHPSTPHAVVSSVPFHLTTAILRKLLREPGWNHATLLVQWEVARRRAGVGGASLLTAQWWPWYDFSLLERVPAHAFRPMPSVDGGVITISRRMLLPVAERNDYQRFVQAVFTGRGRSLAQIVAGATTLSRREADAWLASAAPKARLPKQLSAANWVSLWSEHSARSASHRARGSRQTVRRGAGASQRVSR</sequence>
<gene>
    <name evidence="8" type="primary">erm</name>
    <name evidence="8" type="ORF">HCR76_14615</name>
</gene>
<evidence type="ECO:0000256" key="2">
    <source>
        <dbReference type="ARBA" id="ARBA00022679"/>
    </source>
</evidence>
<accession>A0ABX6YHE3</accession>
<feature type="domain" description="Ribosomal RNA adenine methylase transferase N-terminal" evidence="7">
    <location>
        <begin position="22"/>
        <end position="182"/>
    </location>
</feature>
<evidence type="ECO:0000256" key="1">
    <source>
        <dbReference type="ARBA" id="ARBA00022603"/>
    </source>
</evidence>
<dbReference type="PROSITE" id="PS01131">
    <property type="entry name" value="RRNA_A_DIMETH"/>
    <property type="match status" value="1"/>
</dbReference>
<organism evidence="8 9">
    <name type="scientific">Paramicrobacterium chengjingii</name>
    <dbReference type="NCBI Taxonomy" id="2769067"/>
    <lineage>
        <taxon>Bacteria</taxon>
        <taxon>Bacillati</taxon>
        <taxon>Actinomycetota</taxon>
        <taxon>Actinomycetes</taxon>
        <taxon>Micrococcales</taxon>
        <taxon>Microbacteriaceae</taxon>
        <taxon>Paramicrobacterium</taxon>
    </lineage>
</organism>
<protein>
    <submittedName>
        <fullName evidence="8">23S ribosomal RNA methyltransferase Erm</fullName>
    </submittedName>
</protein>
<dbReference type="SUPFAM" id="SSF53335">
    <property type="entry name" value="S-adenosyl-L-methionine-dependent methyltransferases"/>
    <property type="match status" value="1"/>
</dbReference>
<dbReference type="Proteomes" id="UP000662814">
    <property type="component" value="Chromosome"/>
</dbReference>
<keyword evidence="3 5" id="KW-0949">S-adenosyl-L-methionine</keyword>
<dbReference type="NCBIfam" id="NF000499">
    <property type="entry name" value="Erm23S_rRNA_broad"/>
    <property type="match status" value="1"/>
</dbReference>
<keyword evidence="9" id="KW-1185">Reference proteome</keyword>
<dbReference type="InterPro" id="IPR029063">
    <property type="entry name" value="SAM-dependent_MTases_sf"/>
</dbReference>
<feature type="region of interest" description="Disordered" evidence="6">
    <location>
        <begin position="255"/>
        <end position="279"/>
    </location>
</feature>
<feature type="binding site" evidence="5">
    <location>
        <position position="41"/>
    </location>
    <ligand>
        <name>S-adenosyl-L-methionine</name>
        <dbReference type="ChEBI" id="CHEBI:59789"/>
    </ligand>
</feature>
<dbReference type="GO" id="GO:0008168">
    <property type="term" value="F:methyltransferase activity"/>
    <property type="evidence" value="ECO:0007669"/>
    <property type="project" value="UniProtKB-KW"/>
</dbReference>
<feature type="binding site" evidence="5">
    <location>
        <position position="62"/>
    </location>
    <ligand>
        <name>S-adenosyl-L-methionine</name>
        <dbReference type="ChEBI" id="CHEBI:59789"/>
    </ligand>
</feature>
<evidence type="ECO:0000256" key="4">
    <source>
        <dbReference type="ARBA" id="ARBA00022884"/>
    </source>
</evidence>
<dbReference type="InterPro" id="IPR020598">
    <property type="entry name" value="rRNA_Ade_methylase_Trfase_N"/>
</dbReference>
<comment type="similarity">
    <text evidence="5">Belongs to the class I-like SAM-binding methyltransferase superfamily. rRNA adenine N(6)-methyltransferase family.</text>
</comment>
<feature type="binding site" evidence="5">
    <location>
        <position position="17"/>
    </location>
    <ligand>
        <name>S-adenosyl-L-methionine</name>
        <dbReference type="ChEBI" id="CHEBI:59789"/>
    </ligand>
</feature>
<dbReference type="Pfam" id="PF00398">
    <property type="entry name" value="RrnaAD"/>
    <property type="match status" value="1"/>
</dbReference>
<reference evidence="8 9" key="1">
    <citation type="submission" date="2020-12" db="EMBL/GenBank/DDBJ databases">
        <title>Microbacterium sp. HY060.</title>
        <authorList>
            <person name="Zhou J."/>
        </authorList>
    </citation>
    <scope>NUCLEOTIDE SEQUENCE [LARGE SCALE GENOMIC DNA]</scope>
    <source>
        <strain evidence="8 9">HY60</strain>
    </source>
</reference>
<dbReference type="SMART" id="SM00650">
    <property type="entry name" value="rADc"/>
    <property type="match status" value="1"/>
</dbReference>
<dbReference type="InterPro" id="IPR023165">
    <property type="entry name" value="rRNA_Ade_diMease-like_C"/>
</dbReference>
<keyword evidence="4 5" id="KW-0694">RNA-binding</keyword>
<dbReference type="PROSITE" id="PS51689">
    <property type="entry name" value="SAM_RNA_A_N6_MT"/>
    <property type="match status" value="1"/>
</dbReference>
<dbReference type="EMBL" id="CP061169">
    <property type="protein sequence ID" value="QPZ38014.1"/>
    <property type="molecule type" value="Genomic_DNA"/>
</dbReference>
<dbReference type="PANTHER" id="PTHR11727:SF7">
    <property type="entry name" value="DIMETHYLADENOSINE TRANSFERASE-RELATED"/>
    <property type="match status" value="1"/>
</dbReference>
<dbReference type="InterPro" id="IPR020596">
    <property type="entry name" value="rRNA_Ade_Mease_Trfase_CS"/>
</dbReference>
<dbReference type="GO" id="GO:0032259">
    <property type="term" value="P:methylation"/>
    <property type="evidence" value="ECO:0007669"/>
    <property type="project" value="UniProtKB-KW"/>
</dbReference>
<dbReference type="Gene3D" id="3.40.50.150">
    <property type="entry name" value="Vaccinia Virus protein VP39"/>
    <property type="match status" value="1"/>
</dbReference>
<feature type="binding site" evidence="5">
    <location>
        <position position="85"/>
    </location>
    <ligand>
        <name>S-adenosyl-L-methionine</name>
        <dbReference type="ChEBI" id="CHEBI:59789"/>
    </ligand>
</feature>